<reference evidence="3" key="1">
    <citation type="journal article" date="2014" name="Science">
        <title>Ancient hybridizations among the ancestral genomes of bread wheat.</title>
        <authorList>
            <consortium name="International Wheat Genome Sequencing Consortium,"/>
            <person name="Marcussen T."/>
            <person name="Sandve S.R."/>
            <person name="Heier L."/>
            <person name="Spannagl M."/>
            <person name="Pfeifer M."/>
            <person name="Jakobsen K.S."/>
            <person name="Wulff B.B."/>
            <person name="Steuernagel B."/>
            <person name="Mayer K.F."/>
            <person name="Olsen O.A."/>
        </authorList>
    </citation>
    <scope>NUCLEOTIDE SEQUENCE [LARGE SCALE GENOMIC DNA]</scope>
    <source>
        <strain evidence="3">cv. AL8/78</strain>
    </source>
</reference>
<sequence length="87" mass="10099">SDEPERDSYPQKPKIWSSKTERREPFPPKTKIPKSSRARRSHKAPPIQTPFQISSIPLRLSHLHRKFSISIPPVDAPMVRELRADSF</sequence>
<feature type="region of interest" description="Disordered" evidence="1">
    <location>
        <begin position="1"/>
        <end position="50"/>
    </location>
</feature>
<feature type="compositionally biased region" description="Basic residues" evidence="1">
    <location>
        <begin position="31"/>
        <end position="43"/>
    </location>
</feature>
<dbReference type="Gramene" id="AET5Gv20371500.4">
    <property type="protein sequence ID" value="AET5Gv20371500.4"/>
    <property type="gene ID" value="AET5Gv20371500"/>
</dbReference>
<evidence type="ECO:0000313" key="3">
    <source>
        <dbReference type="Proteomes" id="UP000015105"/>
    </source>
</evidence>
<protein>
    <submittedName>
        <fullName evidence="2">Uncharacterized protein</fullName>
    </submittedName>
</protein>
<keyword evidence="3" id="KW-1185">Reference proteome</keyword>
<accession>A0A453KCV7</accession>
<dbReference type="EnsemblPlants" id="AET5Gv20371500.4">
    <property type="protein sequence ID" value="AET5Gv20371500.4"/>
    <property type="gene ID" value="AET5Gv20371500"/>
</dbReference>
<name>A0A453KCV7_AEGTS</name>
<reference evidence="2" key="5">
    <citation type="journal article" date="2021" name="G3 (Bethesda)">
        <title>Aegilops tauschii genome assembly Aet v5.0 features greater sequence contiguity and improved annotation.</title>
        <authorList>
            <person name="Wang L."/>
            <person name="Zhu T."/>
            <person name="Rodriguez J.C."/>
            <person name="Deal K.R."/>
            <person name="Dubcovsky J."/>
            <person name="McGuire P.E."/>
            <person name="Lux T."/>
            <person name="Spannagl M."/>
            <person name="Mayer K.F.X."/>
            <person name="Baldrich P."/>
            <person name="Meyers B.C."/>
            <person name="Huo N."/>
            <person name="Gu Y.Q."/>
            <person name="Zhou H."/>
            <person name="Devos K.M."/>
            <person name="Bennetzen J.L."/>
            <person name="Unver T."/>
            <person name="Budak H."/>
            <person name="Gulick P.J."/>
            <person name="Galiba G."/>
            <person name="Kalapos B."/>
            <person name="Nelson D.R."/>
            <person name="Li P."/>
            <person name="You F.M."/>
            <person name="Luo M.C."/>
            <person name="Dvorak J."/>
        </authorList>
    </citation>
    <scope>NUCLEOTIDE SEQUENCE [LARGE SCALE GENOMIC DNA]</scope>
    <source>
        <strain evidence="2">cv. AL8/78</strain>
    </source>
</reference>
<dbReference type="AlphaFoldDB" id="A0A453KCV7"/>
<evidence type="ECO:0000256" key="1">
    <source>
        <dbReference type="SAM" id="MobiDB-lite"/>
    </source>
</evidence>
<reference evidence="2" key="4">
    <citation type="submission" date="2019-03" db="UniProtKB">
        <authorList>
            <consortium name="EnsemblPlants"/>
        </authorList>
    </citation>
    <scope>IDENTIFICATION</scope>
</reference>
<reference evidence="3" key="2">
    <citation type="journal article" date="2017" name="Nat. Plants">
        <title>The Aegilops tauschii genome reveals multiple impacts of transposons.</title>
        <authorList>
            <person name="Zhao G."/>
            <person name="Zou C."/>
            <person name="Li K."/>
            <person name="Wang K."/>
            <person name="Li T."/>
            <person name="Gao L."/>
            <person name="Zhang X."/>
            <person name="Wang H."/>
            <person name="Yang Z."/>
            <person name="Liu X."/>
            <person name="Jiang W."/>
            <person name="Mao L."/>
            <person name="Kong X."/>
            <person name="Jiao Y."/>
            <person name="Jia J."/>
        </authorList>
    </citation>
    <scope>NUCLEOTIDE SEQUENCE [LARGE SCALE GENOMIC DNA]</scope>
    <source>
        <strain evidence="3">cv. AL8/78</strain>
    </source>
</reference>
<dbReference type="Proteomes" id="UP000015105">
    <property type="component" value="Chromosome 5D"/>
</dbReference>
<evidence type="ECO:0000313" key="2">
    <source>
        <dbReference type="EnsemblPlants" id="AET5Gv20371500.4"/>
    </source>
</evidence>
<organism evidence="2 3">
    <name type="scientific">Aegilops tauschii subsp. strangulata</name>
    <name type="common">Goatgrass</name>
    <dbReference type="NCBI Taxonomy" id="200361"/>
    <lineage>
        <taxon>Eukaryota</taxon>
        <taxon>Viridiplantae</taxon>
        <taxon>Streptophyta</taxon>
        <taxon>Embryophyta</taxon>
        <taxon>Tracheophyta</taxon>
        <taxon>Spermatophyta</taxon>
        <taxon>Magnoliopsida</taxon>
        <taxon>Liliopsida</taxon>
        <taxon>Poales</taxon>
        <taxon>Poaceae</taxon>
        <taxon>BOP clade</taxon>
        <taxon>Pooideae</taxon>
        <taxon>Triticodae</taxon>
        <taxon>Triticeae</taxon>
        <taxon>Triticinae</taxon>
        <taxon>Aegilops</taxon>
    </lineage>
</organism>
<proteinExistence type="predicted"/>
<reference evidence="2" key="3">
    <citation type="journal article" date="2017" name="Nature">
        <title>Genome sequence of the progenitor of the wheat D genome Aegilops tauschii.</title>
        <authorList>
            <person name="Luo M.C."/>
            <person name="Gu Y.Q."/>
            <person name="Puiu D."/>
            <person name="Wang H."/>
            <person name="Twardziok S.O."/>
            <person name="Deal K.R."/>
            <person name="Huo N."/>
            <person name="Zhu T."/>
            <person name="Wang L."/>
            <person name="Wang Y."/>
            <person name="McGuire P.E."/>
            <person name="Liu S."/>
            <person name="Long H."/>
            <person name="Ramasamy R.K."/>
            <person name="Rodriguez J.C."/>
            <person name="Van S.L."/>
            <person name="Yuan L."/>
            <person name="Wang Z."/>
            <person name="Xia Z."/>
            <person name="Xiao L."/>
            <person name="Anderson O.D."/>
            <person name="Ouyang S."/>
            <person name="Liang Y."/>
            <person name="Zimin A.V."/>
            <person name="Pertea G."/>
            <person name="Qi P."/>
            <person name="Bennetzen J.L."/>
            <person name="Dai X."/>
            <person name="Dawson M.W."/>
            <person name="Muller H.G."/>
            <person name="Kugler K."/>
            <person name="Rivarola-Duarte L."/>
            <person name="Spannagl M."/>
            <person name="Mayer K.F.X."/>
            <person name="Lu F.H."/>
            <person name="Bevan M.W."/>
            <person name="Leroy P."/>
            <person name="Li P."/>
            <person name="You F.M."/>
            <person name="Sun Q."/>
            <person name="Liu Z."/>
            <person name="Lyons E."/>
            <person name="Wicker T."/>
            <person name="Salzberg S.L."/>
            <person name="Devos K.M."/>
            <person name="Dvorak J."/>
        </authorList>
    </citation>
    <scope>NUCLEOTIDE SEQUENCE [LARGE SCALE GENOMIC DNA]</scope>
    <source>
        <strain evidence="2">cv. AL8/78</strain>
    </source>
</reference>